<evidence type="ECO:0000256" key="3">
    <source>
        <dbReference type="ARBA" id="ARBA00023125"/>
    </source>
</evidence>
<accession>A0AAW8JIR1</accession>
<evidence type="ECO:0000256" key="2">
    <source>
        <dbReference type="ARBA" id="ARBA00023015"/>
    </source>
</evidence>
<dbReference type="Pfam" id="PF03466">
    <property type="entry name" value="LysR_substrate"/>
    <property type="match status" value="1"/>
</dbReference>
<dbReference type="GO" id="GO:0003700">
    <property type="term" value="F:DNA-binding transcription factor activity"/>
    <property type="evidence" value="ECO:0007669"/>
    <property type="project" value="InterPro"/>
</dbReference>
<keyword evidence="2" id="KW-0805">Transcription regulation</keyword>
<gene>
    <name evidence="6" type="ORF">RFH51_06935</name>
</gene>
<dbReference type="PROSITE" id="PS50931">
    <property type="entry name" value="HTH_LYSR"/>
    <property type="match status" value="1"/>
</dbReference>
<dbReference type="InterPro" id="IPR036388">
    <property type="entry name" value="WH-like_DNA-bd_sf"/>
</dbReference>
<dbReference type="InterPro" id="IPR000847">
    <property type="entry name" value="LysR_HTH_N"/>
</dbReference>
<dbReference type="FunFam" id="1.10.10.10:FF:000001">
    <property type="entry name" value="LysR family transcriptional regulator"/>
    <property type="match status" value="1"/>
</dbReference>
<dbReference type="PRINTS" id="PR00039">
    <property type="entry name" value="HTHLYSR"/>
</dbReference>
<dbReference type="SUPFAM" id="SSF53850">
    <property type="entry name" value="Periplasmic binding protein-like II"/>
    <property type="match status" value="1"/>
</dbReference>
<comment type="caution">
    <text evidence="6">The sequence shown here is derived from an EMBL/GenBank/DDBJ whole genome shotgun (WGS) entry which is preliminary data.</text>
</comment>
<sequence>MQNLNDYYFFAQVVKYQGFTKASENLGITKSKLSRRISDLEDRLGVRLIQRNTRKFTVTEVGQQFYEHCQKILQEVDQAEDFIQSTMTDEPVGQLKITCPTALVQMPVGDFVADFMQKYPNVHVQLIATNRRVDLIEENVDFAIRVRNTPLDDSDLIVRELDAWEHVLVATPEFFKQYKRPNSLEDLSDLPSIGFLTPKQVWMLQKPDEQRIFHDIEFHPRLKTDNFTAMKSAMLRGVGIASLPKVYIYEELKSGQVVEVLPEWRLPKGVIYLVYTSRFGMVPASRLLLEHLLESFKHLDLREASKSCSYTNEKN</sequence>
<dbReference type="Gene3D" id="3.40.190.290">
    <property type="match status" value="1"/>
</dbReference>
<evidence type="ECO:0000256" key="1">
    <source>
        <dbReference type="ARBA" id="ARBA00009437"/>
    </source>
</evidence>
<evidence type="ECO:0000256" key="4">
    <source>
        <dbReference type="ARBA" id="ARBA00023163"/>
    </source>
</evidence>
<dbReference type="AlphaFoldDB" id="A0AAW8JIR1"/>
<dbReference type="Proteomes" id="UP001243195">
    <property type="component" value="Unassembled WGS sequence"/>
</dbReference>
<dbReference type="Gene3D" id="1.10.10.10">
    <property type="entry name" value="Winged helix-like DNA-binding domain superfamily/Winged helix DNA-binding domain"/>
    <property type="match status" value="1"/>
</dbReference>
<keyword evidence="4" id="KW-0804">Transcription</keyword>
<dbReference type="InterPro" id="IPR036390">
    <property type="entry name" value="WH_DNA-bd_sf"/>
</dbReference>
<comment type="similarity">
    <text evidence="1">Belongs to the LysR transcriptional regulatory family.</text>
</comment>
<dbReference type="InterPro" id="IPR005119">
    <property type="entry name" value="LysR_subst-bd"/>
</dbReference>
<protein>
    <submittedName>
        <fullName evidence="6">LysR substrate-binding domain-containing protein</fullName>
    </submittedName>
</protein>
<evidence type="ECO:0000313" key="6">
    <source>
        <dbReference type="EMBL" id="MDQ9071191.1"/>
    </source>
</evidence>
<dbReference type="GO" id="GO:0043565">
    <property type="term" value="F:sequence-specific DNA binding"/>
    <property type="evidence" value="ECO:0007669"/>
    <property type="project" value="TreeGrafter"/>
</dbReference>
<name>A0AAW8JIR1_9GAMM</name>
<dbReference type="PANTHER" id="PTHR30537:SF31">
    <property type="entry name" value="TRANSCRIPTIONAL REGULATOR, LYSR FAMILY"/>
    <property type="match status" value="1"/>
</dbReference>
<dbReference type="PANTHER" id="PTHR30537">
    <property type="entry name" value="HTH-TYPE TRANSCRIPTIONAL REGULATOR"/>
    <property type="match status" value="1"/>
</dbReference>
<feature type="domain" description="HTH lysR-type" evidence="5">
    <location>
        <begin position="1"/>
        <end position="59"/>
    </location>
</feature>
<organism evidence="6 7">
    <name type="scientific">Acinetobacter gerneri</name>
    <dbReference type="NCBI Taxonomy" id="202952"/>
    <lineage>
        <taxon>Bacteria</taxon>
        <taxon>Pseudomonadati</taxon>
        <taxon>Pseudomonadota</taxon>
        <taxon>Gammaproteobacteria</taxon>
        <taxon>Moraxellales</taxon>
        <taxon>Moraxellaceae</taxon>
        <taxon>Acinetobacter</taxon>
    </lineage>
</organism>
<reference evidence="6" key="1">
    <citation type="submission" date="2023-08" db="EMBL/GenBank/DDBJ databases">
        <title>Emergence of clinically-relevant ST2 carbapenem-resistant Acinetobacter baumannii strains in hospital sewages in Zhejiang, East of China.</title>
        <authorList>
            <person name="Kaichao C."/>
            <person name="Zhang R."/>
        </authorList>
    </citation>
    <scope>NUCLEOTIDE SEQUENCE</scope>
    <source>
        <strain evidence="6">M-SY-60</strain>
    </source>
</reference>
<dbReference type="InterPro" id="IPR058163">
    <property type="entry name" value="LysR-type_TF_proteobact-type"/>
</dbReference>
<keyword evidence="3" id="KW-0238">DNA-binding</keyword>
<dbReference type="Pfam" id="PF00126">
    <property type="entry name" value="HTH_1"/>
    <property type="match status" value="1"/>
</dbReference>
<dbReference type="SUPFAM" id="SSF46785">
    <property type="entry name" value="Winged helix' DNA-binding domain"/>
    <property type="match status" value="1"/>
</dbReference>
<dbReference type="EMBL" id="JAVIDA010000007">
    <property type="protein sequence ID" value="MDQ9071191.1"/>
    <property type="molecule type" value="Genomic_DNA"/>
</dbReference>
<dbReference type="GO" id="GO:0006351">
    <property type="term" value="P:DNA-templated transcription"/>
    <property type="evidence" value="ECO:0007669"/>
    <property type="project" value="TreeGrafter"/>
</dbReference>
<dbReference type="RefSeq" id="WP_308955613.1">
    <property type="nucleotide sequence ID" value="NZ_JAVICY010000006.1"/>
</dbReference>
<evidence type="ECO:0000313" key="7">
    <source>
        <dbReference type="Proteomes" id="UP001243195"/>
    </source>
</evidence>
<evidence type="ECO:0000259" key="5">
    <source>
        <dbReference type="PROSITE" id="PS50931"/>
    </source>
</evidence>
<proteinExistence type="inferred from homology"/>